<proteinExistence type="predicted"/>
<evidence type="ECO:0000256" key="1">
    <source>
        <dbReference type="SAM" id="MobiDB-lite"/>
    </source>
</evidence>
<sequence>MERGEGQHRERGDGRHALIITGAPRPPSFGPSREAPRGAGWQIAARGRPDPAVASPRVPLGSRDRPSRCRAR</sequence>
<feature type="compositionally biased region" description="Basic and acidic residues" evidence="1">
    <location>
        <begin position="1"/>
        <end position="16"/>
    </location>
</feature>
<gene>
    <name evidence="2" type="ORF">GCM10010104_03520</name>
</gene>
<feature type="region of interest" description="Disordered" evidence="1">
    <location>
        <begin position="1"/>
        <end position="72"/>
    </location>
</feature>
<feature type="compositionally biased region" description="Basic and acidic residues" evidence="1">
    <location>
        <begin position="62"/>
        <end position="72"/>
    </location>
</feature>
<name>A0ABP6HDT5_9ACTN</name>
<dbReference type="EMBL" id="BAAART010000006">
    <property type="protein sequence ID" value="GAA2769242.1"/>
    <property type="molecule type" value="Genomic_DNA"/>
</dbReference>
<evidence type="ECO:0000313" key="2">
    <source>
        <dbReference type="EMBL" id="GAA2769242.1"/>
    </source>
</evidence>
<keyword evidence="3" id="KW-1185">Reference proteome</keyword>
<protein>
    <submittedName>
        <fullName evidence="2">Uncharacterized protein</fullName>
    </submittedName>
</protein>
<reference evidence="3" key="1">
    <citation type="journal article" date="2019" name="Int. J. Syst. Evol. Microbiol.">
        <title>The Global Catalogue of Microorganisms (GCM) 10K type strain sequencing project: providing services to taxonomists for standard genome sequencing and annotation.</title>
        <authorList>
            <consortium name="The Broad Institute Genomics Platform"/>
            <consortium name="The Broad Institute Genome Sequencing Center for Infectious Disease"/>
            <person name="Wu L."/>
            <person name="Ma J."/>
        </authorList>
    </citation>
    <scope>NUCLEOTIDE SEQUENCE [LARGE SCALE GENOMIC DNA]</scope>
    <source>
        <strain evidence="3">JCM 3053</strain>
    </source>
</reference>
<comment type="caution">
    <text evidence="2">The sequence shown here is derived from an EMBL/GenBank/DDBJ whole genome shotgun (WGS) entry which is preliminary data.</text>
</comment>
<accession>A0ABP6HDT5</accession>
<evidence type="ECO:0000313" key="3">
    <source>
        <dbReference type="Proteomes" id="UP001501474"/>
    </source>
</evidence>
<organism evidence="2 3">
    <name type="scientific">Streptomyces indiaensis</name>
    <dbReference type="NCBI Taxonomy" id="284033"/>
    <lineage>
        <taxon>Bacteria</taxon>
        <taxon>Bacillati</taxon>
        <taxon>Actinomycetota</taxon>
        <taxon>Actinomycetes</taxon>
        <taxon>Kitasatosporales</taxon>
        <taxon>Streptomycetaceae</taxon>
        <taxon>Streptomyces</taxon>
    </lineage>
</organism>
<dbReference type="Proteomes" id="UP001501474">
    <property type="component" value="Unassembled WGS sequence"/>
</dbReference>